<dbReference type="Gene3D" id="2.40.440.10">
    <property type="entry name" value="L,D-transpeptidase catalytic domain-like"/>
    <property type="match status" value="1"/>
</dbReference>
<reference evidence="9 10" key="1">
    <citation type="submission" date="2020-05" db="EMBL/GenBank/DDBJ databases">
        <authorList>
            <person name="Khan S.A."/>
            <person name="Jeon C.O."/>
            <person name="Chun B.H."/>
        </authorList>
    </citation>
    <scope>NUCLEOTIDE SEQUENCE [LARGE SCALE GENOMIC DNA]</scope>
    <source>
        <strain evidence="9 10">S1162</strain>
    </source>
</reference>
<evidence type="ECO:0000256" key="5">
    <source>
        <dbReference type="ARBA" id="ARBA00022984"/>
    </source>
</evidence>
<evidence type="ECO:0000259" key="8">
    <source>
        <dbReference type="PROSITE" id="PS52029"/>
    </source>
</evidence>
<dbReference type="SUPFAM" id="SSF141523">
    <property type="entry name" value="L,D-transpeptidase catalytic domain-like"/>
    <property type="match status" value="1"/>
</dbReference>
<sequence>MPVVRQKPGPDNPLGSIKFLFPNSYNIYLHDTPSKSLFDENLRAFSHGCIRISEPGRLAAFLLKDRPDWSPEKINAYRKAGNEKFLTLSRATPVFIAYFTAFVDRSGRLNFRKDIYGLDQRLLQALLIAGNE</sequence>
<evidence type="ECO:0000256" key="3">
    <source>
        <dbReference type="ARBA" id="ARBA00022679"/>
    </source>
</evidence>
<evidence type="ECO:0000313" key="10">
    <source>
        <dbReference type="Proteomes" id="UP000566071"/>
    </source>
</evidence>
<accession>A0ABX1VZU8</accession>
<dbReference type="Pfam" id="PF03734">
    <property type="entry name" value="YkuD"/>
    <property type="match status" value="1"/>
</dbReference>
<protein>
    <submittedName>
        <fullName evidence="9">L,D-transpeptidase family protein</fullName>
    </submittedName>
</protein>
<keyword evidence="6 7" id="KW-0961">Cell wall biogenesis/degradation</keyword>
<keyword evidence="5 7" id="KW-0573">Peptidoglycan synthesis</keyword>
<keyword evidence="3" id="KW-0808">Transferase</keyword>
<dbReference type="EMBL" id="JABFCR010000009">
    <property type="protein sequence ID" value="NNU33385.1"/>
    <property type="molecule type" value="Genomic_DNA"/>
</dbReference>
<dbReference type="InterPro" id="IPR005490">
    <property type="entry name" value="LD_TPept_cat_dom"/>
</dbReference>
<evidence type="ECO:0000256" key="7">
    <source>
        <dbReference type="PROSITE-ProRule" id="PRU01373"/>
    </source>
</evidence>
<evidence type="ECO:0000256" key="6">
    <source>
        <dbReference type="ARBA" id="ARBA00023316"/>
    </source>
</evidence>
<keyword evidence="4 7" id="KW-0133">Cell shape</keyword>
<comment type="similarity">
    <text evidence="2">Belongs to the YkuD family.</text>
</comment>
<dbReference type="InterPro" id="IPR038063">
    <property type="entry name" value="Transpep_catalytic_dom"/>
</dbReference>
<evidence type="ECO:0000256" key="2">
    <source>
        <dbReference type="ARBA" id="ARBA00005992"/>
    </source>
</evidence>
<evidence type="ECO:0000256" key="1">
    <source>
        <dbReference type="ARBA" id="ARBA00004752"/>
    </source>
</evidence>
<evidence type="ECO:0000256" key="4">
    <source>
        <dbReference type="ARBA" id="ARBA00022960"/>
    </source>
</evidence>
<dbReference type="CDD" id="cd16913">
    <property type="entry name" value="YkuD_like"/>
    <property type="match status" value="1"/>
</dbReference>
<comment type="caution">
    <text evidence="9">The sequence shown here is derived from an EMBL/GenBank/DDBJ whole genome shotgun (WGS) entry which is preliminary data.</text>
</comment>
<dbReference type="Proteomes" id="UP000566071">
    <property type="component" value="Unassembled WGS sequence"/>
</dbReference>
<proteinExistence type="inferred from homology"/>
<evidence type="ECO:0000313" key="9">
    <source>
        <dbReference type="EMBL" id="NNU33385.1"/>
    </source>
</evidence>
<dbReference type="PANTHER" id="PTHR41533">
    <property type="entry name" value="L,D-TRANSPEPTIDASE HI_1667-RELATED"/>
    <property type="match status" value="1"/>
</dbReference>
<feature type="domain" description="L,D-TPase catalytic" evidence="8">
    <location>
        <begin position="1"/>
        <end position="77"/>
    </location>
</feature>
<feature type="active site" description="Proton donor/acceptor" evidence="7">
    <location>
        <position position="30"/>
    </location>
</feature>
<organism evidence="9 10">
    <name type="scientific">Mucilaginibacter humi</name>
    <dbReference type="NCBI Taxonomy" id="2732510"/>
    <lineage>
        <taxon>Bacteria</taxon>
        <taxon>Pseudomonadati</taxon>
        <taxon>Bacteroidota</taxon>
        <taxon>Sphingobacteriia</taxon>
        <taxon>Sphingobacteriales</taxon>
        <taxon>Sphingobacteriaceae</taxon>
        <taxon>Mucilaginibacter</taxon>
    </lineage>
</organism>
<comment type="pathway">
    <text evidence="1 7">Cell wall biogenesis; peptidoglycan biosynthesis.</text>
</comment>
<dbReference type="PANTHER" id="PTHR41533:SF2">
    <property type="entry name" value="BLR7131 PROTEIN"/>
    <property type="match status" value="1"/>
</dbReference>
<keyword evidence="10" id="KW-1185">Reference proteome</keyword>
<gene>
    <name evidence="9" type="ORF">HK413_03010</name>
</gene>
<dbReference type="InterPro" id="IPR052905">
    <property type="entry name" value="LD-transpeptidase_YkuD-like"/>
</dbReference>
<name>A0ABX1VZU8_9SPHI</name>
<feature type="active site" description="Nucleophile" evidence="7">
    <location>
        <position position="49"/>
    </location>
</feature>
<dbReference type="PROSITE" id="PS52029">
    <property type="entry name" value="LD_TPASE"/>
    <property type="match status" value="1"/>
</dbReference>